<feature type="transmembrane region" description="Helical" evidence="10">
    <location>
        <begin position="384"/>
        <end position="404"/>
    </location>
</feature>
<reference evidence="11" key="1">
    <citation type="submission" date="2020-10" db="EMBL/GenBank/DDBJ databases">
        <title>Taxonomic study of unclassified bacteria belonging to the class Ktedonobacteria.</title>
        <authorList>
            <person name="Yabe S."/>
            <person name="Wang C.M."/>
            <person name="Zheng Y."/>
            <person name="Sakai Y."/>
            <person name="Cavaletti L."/>
            <person name="Monciardini P."/>
            <person name="Donadio S."/>
        </authorList>
    </citation>
    <scope>NUCLEOTIDE SEQUENCE</scope>
    <source>
        <strain evidence="11">SOSP1-1</strain>
    </source>
</reference>
<dbReference type="PANTHER" id="PTHR12468:SF2">
    <property type="entry name" value="GPI MANNOSYLTRANSFERASE 2"/>
    <property type="match status" value="1"/>
</dbReference>
<dbReference type="UniPathway" id="UPA00196"/>
<evidence type="ECO:0000313" key="12">
    <source>
        <dbReference type="Proteomes" id="UP000612362"/>
    </source>
</evidence>
<keyword evidence="3" id="KW-0337">GPI-anchor biosynthesis</keyword>
<keyword evidence="6 10" id="KW-0812">Transmembrane</keyword>
<sequence>MNVDQLSENTTLNGPPAPAKDEASTTSFWGKWWYAAKQVLPLYIAIHVAFLVLSYCAILFLYKDYFKAQQTLSGMLQMWHREDVNWYIGIAKHSYTSVKTTAFFPLFPLLMYALSFPLGGHYFLAGMLISNAAWFVMLAVLFQLVKEEFDEARAHKTVLYLSVFPAALFFATAYTETLFIALMLISFYSIRKGYWWWAAIFAFLAGLTRSSGVFLAIPFCYEYLRQRQFKVRAIRWDILSIALIPFSVILFGAFCFWKFNDPLSFTHAQVYWVRVLSPPWFAFASTIDFISRKGFMGFWGIRNMLDLYGTAVPLILLILGTVGPWRLRKEYLSYLLLGWTLFIFVIIVPIHTAFPLQSTPRLMLELFPSFIVLAGLGKNRYVHLNYVFVSAMMLFILLTLYLTFHWVV</sequence>
<feature type="transmembrane region" description="Helical" evidence="10">
    <location>
        <begin position="40"/>
        <end position="62"/>
    </location>
</feature>
<evidence type="ECO:0008006" key="13">
    <source>
        <dbReference type="Google" id="ProtNLM"/>
    </source>
</evidence>
<dbReference type="GO" id="GO:0006506">
    <property type="term" value="P:GPI anchor biosynthetic process"/>
    <property type="evidence" value="ECO:0007669"/>
    <property type="project" value="UniProtKB-UniPathway"/>
</dbReference>
<evidence type="ECO:0000256" key="10">
    <source>
        <dbReference type="SAM" id="Phobius"/>
    </source>
</evidence>
<gene>
    <name evidence="11" type="ORF">KSX_25400</name>
</gene>
<feature type="transmembrane region" description="Helical" evidence="10">
    <location>
        <begin position="303"/>
        <end position="325"/>
    </location>
</feature>
<evidence type="ECO:0000313" key="11">
    <source>
        <dbReference type="EMBL" id="GHO44377.1"/>
    </source>
</evidence>
<feature type="transmembrane region" description="Helical" evidence="10">
    <location>
        <begin position="157"/>
        <end position="188"/>
    </location>
</feature>
<evidence type="ECO:0000256" key="6">
    <source>
        <dbReference type="ARBA" id="ARBA00022692"/>
    </source>
</evidence>
<dbReference type="AlphaFoldDB" id="A0A8J3I182"/>
<dbReference type="Proteomes" id="UP000612362">
    <property type="component" value="Unassembled WGS sequence"/>
</dbReference>
<name>A0A8J3I182_9CHLR</name>
<feature type="transmembrane region" description="Helical" evidence="10">
    <location>
        <begin position="362"/>
        <end position="378"/>
    </location>
</feature>
<evidence type="ECO:0000256" key="9">
    <source>
        <dbReference type="ARBA" id="ARBA00023136"/>
    </source>
</evidence>
<evidence type="ECO:0000256" key="7">
    <source>
        <dbReference type="ARBA" id="ARBA00022824"/>
    </source>
</evidence>
<dbReference type="GO" id="GO:0016020">
    <property type="term" value="C:membrane"/>
    <property type="evidence" value="ECO:0007669"/>
    <property type="project" value="GOC"/>
</dbReference>
<comment type="subcellular location">
    <subcellularLocation>
        <location evidence="1">Endoplasmic reticulum membrane</location>
        <topology evidence="1">Multi-pass membrane protein</topology>
    </subcellularLocation>
</comment>
<keyword evidence="7" id="KW-0256">Endoplasmic reticulum</keyword>
<evidence type="ECO:0000256" key="8">
    <source>
        <dbReference type="ARBA" id="ARBA00022989"/>
    </source>
</evidence>
<protein>
    <recommendedName>
        <fullName evidence="13">Mannosyltransferase (PIG-V)</fullName>
    </recommendedName>
</protein>
<keyword evidence="9 10" id="KW-0472">Membrane</keyword>
<feature type="transmembrane region" description="Helical" evidence="10">
    <location>
        <begin position="238"/>
        <end position="259"/>
    </location>
</feature>
<evidence type="ECO:0000256" key="1">
    <source>
        <dbReference type="ARBA" id="ARBA00004477"/>
    </source>
</evidence>
<feature type="transmembrane region" description="Helical" evidence="10">
    <location>
        <begin position="98"/>
        <end position="116"/>
    </location>
</feature>
<dbReference type="RefSeq" id="WP_220193776.1">
    <property type="nucleotide sequence ID" value="NZ_BNJF01000001.1"/>
</dbReference>
<feature type="transmembrane region" description="Helical" evidence="10">
    <location>
        <begin position="331"/>
        <end position="350"/>
    </location>
</feature>
<organism evidence="11 12">
    <name type="scientific">Ktedonospora formicarum</name>
    <dbReference type="NCBI Taxonomy" id="2778364"/>
    <lineage>
        <taxon>Bacteria</taxon>
        <taxon>Bacillati</taxon>
        <taxon>Chloroflexota</taxon>
        <taxon>Ktedonobacteria</taxon>
        <taxon>Ktedonobacterales</taxon>
        <taxon>Ktedonobacteraceae</taxon>
        <taxon>Ktedonospora</taxon>
    </lineage>
</organism>
<evidence type="ECO:0000256" key="2">
    <source>
        <dbReference type="ARBA" id="ARBA00004687"/>
    </source>
</evidence>
<evidence type="ECO:0000256" key="3">
    <source>
        <dbReference type="ARBA" id="ARBA00022502"/>
    </source>
</evidence>
<proteinExistence type="predicted"/>
<keyword evidence="4" id="KW-0328">Glycosyltransferase</keyword>
<comment type="pathway">
    <text evidence="2">Glycolipid biosynthesis; glycosylphosphatidylinositol-anchor biosynthesis.</text>
</comment>
<keyword evidence="12" id="KW-1185">Reference proteome</keyword>
<feature type="transmembrane region" description="Helical" evidence="10">
    <location>
        <begin position="122"/>
        <end position="145"/>
    </location>
</feature>
<comment type="caution">
    <text evidence="11">The sequence shown here is derived from an EMBL/GenBank/DDBJ whole genome shotgun (WGS) entry which is preliminary data.</text>
</comment>
<keyword evidence="5" id="KW-0808">Transferase</keyword>
<dbReference type="GO" id="GO:0031501">
    <property type="term" value="C:mannosyltransferase complex"/>
    <property type="evidence" value="ECO:0007669"/>
    <property type="project" value="TreeGrafter"/>
</dbReference>
<dbReference type="InterPro" id="IPR007315">
    <property type="entry name" value="PIG-V/Gpi18"/>
</dbReference>
<dbReference type="GO" id="GO:0004376">
    <property type="term" value="F:GPI mannosyltransferase activity"/>
    <property type="evidence" value="ECO:0007669"/>
    <property type="project" value="InterPro"/>
</dbReference>
<evidence type="ECO:0000256" key="5">
    <source>
        <dbReference type="ARBA" id="ARBA00022679"/>
    </source>
</evidence>
<dbReference type="EMBL" id="BNJF01000001">
    <property type="protein sequence ID" value="GHO44377.1"/>
    <property type="molecule type" value="Genomic_DNA"/>
</dbReference>
<accession>A0A8J3I182</accession>
<feature type="transmembrane region" description="Helical" evidence="10">
    <location>
        <begin position="194"/>
        <end position="217"/>
    </location>
</feature>
<keyword evidence="8 10" id="KW-1133">Transmembrane helix</keyword>
<evidence type="ECO:0000256" key="4">
    <source>
        <dbReference type="ARBA" id="ARBA00022676"/>
    </source>
</evidence>
<dbReference type="GO" id="GO:0000009">
    <property type="term" value="F:alpha-1,6-mannosyltransferase activity"/>
    <property type="evidence" value="ECO:0007669"/>
    <property type="project" value="InterPro"/>
</dbReference>
<dbReference type="PANTHER" id="PTHR12468">
    <property type="entry name" value="GPI MANNOSYLTRANSFERASE 2"/>
    <property type="match status" value="1"/>
</dbReference>